<keyword evidence="1" id="KW-0812">Transmembrane</keyword>
<accession>A0ABN0HEM1</accession>
<feature type="transmembrane region" description="Helical" evidence="1">
    <location>
        <begin position="29"/>
        <end position="47"/>
    </location>
</feature>
<reference evidence="2 3" key="1">
    <citation type="submission" date="2012-08" db="EMBL/GenBank/DDBJ databases">
        <authorList>
            <person name="Harkins D.M."/>
            <person name="Durkin A.S."/>
            <person name="Selengut J.D."/>
            <person name="Sanka R."/>
            <person name="DePew J."/>
            <person name="Purushe J."/>
            <person name="Matthias M.A."/>
            <person name="Vinetz J.M."/>
            <person name="Sutton G.G."/>
            <person name="Nelson W.C."/>
            <person name="Fouts D.E."/>
        </authorList>
    </citation>
    <scope>NUCLEOTIDE SEQUENCE [LARGE SCALE GENOMIC DNA]</scope>
    <source>
        <strain evidence="2 3">MMD4847</strain>
    </source>
</reference>
<sequence>MYKWSLNGILQRMKKICGNMELTSTRLNGLSWIPTVLSLWMLFILQIRKRDIIVLALLIHMYQP</sequence>
<protein>
    <submittedName>
        <fullName evidence="2">Uncharacterized protein</fullName>
    </submittedName>
</protein>
<name>A0ABN0HEM1_9LEPT</name>
<dbReference type="EMBL" id="AHOM02000001">
    <property type="protein sequence ID" value="EJZ43932.1"/>
    <property type="molecule type" value="Genomic_DNA"/>
</dbReference>
<evidence type="ECO:0000256" key="1">
    <source>
        <dbReference type="SAM" id="Phobius"/>
    </source>
</evidence>
<evidence type="ECO:0000313" key="2">
    <source>
        <dbReference type="EMBL" id="EJZ43932.1"/>
    </source>
</evidence>
<dbReference type="Proteomes" id="UP000018720">
    <property type="component" value="Unassembled WGS sequence"/>
</dbReference>
<comment type="caution">
    <text evidence="2">The sequence shown here is derived from an EMBL/GenBank/DDBJ whole genome shotgun (WGS) entry which is preliminary data.</text>
</comment>
<organism evidence="2 3">
    <name type="scientific">Leptospira licerasiae str. MMD4847</name>
    <dbReference type="NCBI Taxonomy" id="1049971"/>
    <lineage>
        <taxon>Bacteria</taxon>
        <taxon>Pseudomonadati</taxon>
        <taxon>Spirochaetota</taxon>
        <taxon>Spirochaetia</taxon>
        <taxon>Leptospirales</taxon>
        <taxon>Leptospiraceae</taxon>
        <taxon>Leptospira</taxon>
    </lineage>
</organism>
<keyword evidence="1" id="KW-1133">Transmembrane helix</keyword>
<keyword evidence="1" id="KW-0472">Membrane</keyword>
<proteinExistence type="predicted"/>
<gene>
    <name evidence="2" type="ORF">LEP1GSC178_2026</name>
</gene>
<evidence type="ECO:0000313" key="3">
    <source>
        <dbReference type="Proteomes" id="UP000018720"/>
    </source>
</evidence>
<keyword evidence="3" id="KW-1185">Reference proteome</keyword>